<comment type="function">
    <text evidence="8">Catalyzes the aldol cleavage of 4-hydroxy-4-methyl-2-oxoglutarate (HMG) into 2 molecules of pyruvate. Also contains a secondary oxaloacetate (OAA) decarboxylase activity due to the common pyruvate enolate transition state formed following C-C bond cleavage in the retro-aldol and decarboxylation reactions.</text>
</comment>
<comment type="cofactor">
    <cofactor evidence="13">
        <name>Mg(2+)</name>
        <dbReference type="ChEBI" id="CHEBI:18420"/>
    </cofactor>
</comment>
<evidence type="ECO:0000256" key="9">
    <source>
        <dbReference type="ARBA" id="ARBA00029596"/>
    </source>
</evidence>
<dbReference type="Gene3D" id="3.50.30.40">
    <property type="entry name" value="Ribonuclease E inhibitor RraA/RraA-like"/>
    <property type="match status" value="1"/>
</dbReference>
<evidence type="ECO:0000256" key="5">
    <source>
        <dbReference type="ARBA" id="ARBA00012213"/>
    </source>
</evidence>
<gene>
    <name evidence="14" type="ORF">GCM10012275_57330</name>
</gene>
<evidence type="ECO:0000256" key="7">
    <source>
        <dbReference type="ARBA" id="ARBA00016549"/>
    </source>
</evidence>
<keyword evidence="15" id="KW-1185">Reference proteome</keyword>
<evidence type="ECO:0000256" key="12">
    <source>
        <dbReference type="ARBA" id="ARBA00047973"/>
    </source>
</evidence>
<feature type="binding site" evidence="13">
    <location>
        <position position="106"/>
    </location>
    <ligand>
        <name>substrate</name>
    </ligand>
</feature>
<evidence type="ECO:0000313" key="15">
    <source>
        <dbReference type="Proteomes" id="UP000637578"/>
    </source>
</evidence>
<feature type="binding site" evidence="13">
    <location>
        <position position="107"/>
    </location>
    <ligand>
        <name>Mg(2+)</name>
        <dbReference type="ChEBI" id="CHEBI:18420"/>
    </ligand>
</feature>
<dbReference type="InterPro" id="IPR036704">
    <property type="entry name" value="RraA/RraA-like_sf"/>
</dbReference>
<evidence type="ECO:0000256" key="11">
    <source>
        <dbReference type="ARBA" id="ARBA00032305"/>
    </source>
</evidence>
<comment type="similarity">
    <text evidence="3">Belongs to the class II aldolase/RraA-like family.</text>
</comment>
<dbReference type="PANTHER" id="PTHR33254">
    <property type="entry name" value="4-HYDROXY-4-METHYL-2-OXOGLUTARATE ALDOLASE 3-RELATED"/>
    <property type="match status" value="1"/>
</dbReference>
<dbReference type="InterPro" id="IPR005493">
    <property type="entry name" value="RraA/RraA-like"/>
</dbReference>
<dbReference type="GO" id="GO:0046872">
    <property type="term" value="F:metal ion binding"/>
    <property type="evidence" value="ECO:0007669"/>
    <property type="project" value="UniProtKB-KW"/>
</dbReference>
<evidence type="ECO:0000256" key="3">
    <source>
        <dbReference type="ARBA" id="ARBA00008621"/>
    </source>
</evidence>
<evidence type="ECO:0000256" key="13">
    <source>
        <dbReference type="PIRSR" id="PIRSR605493-1"/>
    </source>
</evidence>
<evidence type="ECO:0000256" key="8">
    <source>
        <dbReference type="ARBA" id="ARBA00025046"/>
    </source>
</evidence>
<comment type="catalytic activity">
    <reaction evidence="12">
        <text>oxaloacetate + H(+) = pyruvate + CO2</text>
        <dbReference type="Rhea" id="RHEA:15641"/>
        <dbReference type="ChEBI" id="CHEBI:15361"/>
        <dbReference type="ChEBI" id="CHEBI:15378"/>
        <dbReference type="ChEBI" id="CHEBI:16452"/>
        <dbReference type="ChEBI" id="CHEBI:16526"/>
        <dbReference type="EC" id="4.1.1.112"/>
    </reaction>
</comment>
<name>A0A8J3CJY6_9PSEU</name>
<proteinExistence type="inferred from homology"/>
<dbReference type="EMBL" id="BMMK01000043">
    <property type="protein sequence ID" value="GGM79266.1"/>
    <property type="molecule type" value="Genomic_DNA"/>
</dbReference>
<dbReference type="EC" id="4.1.3.17" evidence="5"/>
<keyword evidence="13" id="KW-0460">Magnesium</keyword>
<comment type="catalytic activity">
    <reaction evidence="1">
        <text>4-hydroxy-4-methyl-2-oxoglutarate = 2 pyruvate</text>
        <dbReference type="Rhea" id="RHEA:22748"/>
        <dbReference type="ChEBI" id="CHEBI:15361"/>
        <dbReference type="ChEBI" id="CHEBI:58276"/>
        <dbReference type="EC" id="4.1.3.17"/>
    </reaction>
</comment>
<dbReference type="EC" id="4.1.1.112" evidence="6"/>
<evidence type="ECO:0000256" key="10">
    <source>
        <dbReference type="ARBA" id="ARBA00030169"/>
    </source>
</evidence>
<dbReference type="AlphaFoldDB" id="A0A8J3CJY6"/>
<organism evidence="14 15">
    <name type="scientific">Longimycelium tulufanense</name>
    <dbReference type="NCBI Taxonomy" id="907463"/>
    <lineage>
        <taxon>Bacteria</taxon>
        <taxon>Bacillati</taxon>
        <taxon>Actinomycetota</taxon>
        <taxon>Actinomycetes</taxon>
        <taxon>Pseudonocardiales</taxon>
        <taxon>Pseudonocardiaceae</taxon>
        <taxon>Longimycelium</taxon>
    </lineage>
</organism>
<reference evidence="14" key="1">
    <citation type="journal article" date="2014" name="Int. J. Syst. Evol. Microbiol.">
        <title>Complete genome sequence of Corynebacterium casei LMG S-19264T (=DSM 44701T), isolated from a smear-ripened cheese.</title>
        <authorList>
            <consortium name="US DOE Joint Genome Institute (JGI-PGF)"/>
            <person name="Walter F."/>
            <person name="Albersmeier A."/>
            <person name="Kalinowski J."/>
            <person name="Ruckert C."/>
        </authorList>
    </citation>
    <scope>NUCLEOTIDE SEQUENCE</scope>
    <source>
        <strain evidence="14">CGMCC 4.5737</strain>
    </source>
</reference>
<comment type="subunit">
    <text evidence="4">Homotrimer.</text>
</comment>
<dbReference type="CDD" id="cd16841">
    <property type="entry name" value="RraA_family"/>
    <property type="match status" value="1"/>
</dbReference>
<keyword evidence="13" id="KW-0479">Metal-binding</keyword>
<dbReference type="Proteomes" id="UP000637578">
    <property type="component" value="Unassembled WGS sequence"/>
</dbReference>
<protein>
    <recommendedName>
        <fullName evidence="7">Putative 4-hydroxy-4-methyl-2-oxoglutarate aldolase</fullName>
        <ecNumber evidence="6">4.1.1.112</ecNumber>
        <ecNumber evidence="5">4.1.3.17</ecNumber>
    </recommendedName>
    <alternativeName>
        <fullName evidence="11">Oxaloacetate decarboxylase</fullName>
    </alternativeName>
    <alternativeName>
        <fullName evidence="9">Regulator of ribonuclease activity homolog</fullName>
    </alternativeName>
    <alternativeName>
        <fullName evidence="10">RraA-like protein</fullName>
    </alternativeName>
</protein>
<dbReference type="GO" id="GO:0047443">
    <property type="term" value="F:4-hydroxy-4-methyl-2-oxoglutarate aldolase activity"/>
    <property type="evidence" value="ECO:0007669"/>
    <property type="project" value="UniProtKB-EC"/>
</dbReference>
<dbReference type="Pfam" id="PF03737">
    <property type="entry name" value="RraA-like"/>
    <property type="match status" value="1"/>
</dbReference>
<evidence type="ECO:0000313" key="14">
    <source>
        <dbReference type="EMBL" id="GGM79266.1"/>
    </source>
</evidence>
<dbReference type="GO" id="GO:0008948">
    <property type="term" value="F:oxaloacetate decarboxylase activity"/>
    <property type="evidence" value="ECO:0007669"/>
    <property type="project" value="UniProtKB-EC"/>
</dbReference>
<dbReference type="RefSeq" id="WP_229686826.1">
    <property type="nucleotide sequence ID" value="NZ_BMMK01000043.1"/>
</dbReference>
<evidence type="ECO:0000256" key="4">
    <source>
        <dbReference type="ARBA" id="ARBA00011233"/>
    </source>
</evidence>
<evidence type="ECO:0000256" key="2">
    <source>
        <dbReference type="ARBA" id="ARBA00001968"/>
    </source>
</evidence>
<reference evidence="14" key="2">
    <citation type="submission" date="2020-09" db="EMBL/GenBank/DDBJ databases">
        <authorList>
            <person name="Sun Q."/>
            <person name="Zhou Y."/>
        </authorList>
    </citation>
    <scope>NUCLEOTIDE SEQUENCE</scope>
    <source>
        <strain evidence="14">CGMCC 4.5737</strain>
    </source>
</reference>
<accession>A0A8J3CJY6</accession>
<dbReference type="PANTHER" id="PTHR33254:SF4">
    <property type="entry name" value="4-HYDROXY-4-METHYL-2-OXOGLUTARATE ALDOLASE 3-RELATED"/>
    <property type="match status" value="1"/>
</dbReference>
<sequence length="220" mass="23197">MVDFEMVRKHVREVDTPAVCDADKKTRVMSEAIRCRSKNPSLCGPAFTVQCRGDLFPVIRALEEAAPGDVVVVDGGGRELALGGEIFARAALARKLAGIIVDGGYRDVSYVNTCDLPVFSRHVTPMAAVANSLGDLQVPVSCGGVVVSPGDVIIADQEGIVVLDPASAIPVLEAAREVKATEAAVINKVNEGATLVDCLNVAEHYDRLAQGSPSTLRFTP</sequence>
<comment type="cofactor">
    <cofactor evidence="2">
        <name>a divalent metal cation</name>
        <dbReference type="ChEBI" id="CHEBI:60240"/>
    </cofactor>
</comment>
<evidence type="ECO:0000256" key="6">
    <source>
        <dbReference type="ARBA" id="ARBA00012947"/>
    </source>
</evidence>
<evidence type="ECO:0000256" key="1">
    <source>
        <dbReference type="ARBA" id="ARBA00001342"/>
    </source>
</evidence>
<dbReference type="SUPFAM" id="SSF89562">
    <property type="entry name" value="RraA-like"/>
    <property type="match status" value="1"/>
</dbReference>
<comment type="caution">
    <text evidence="14">The sequence shown here is derived from an EMBL/GenBank/DDBJ whole genome shotgun (WGS) entry which is preliminary data.</text>
</comment>